<dbReference type="GeneID" id="19878802"/>
<keyword evidence="3" id="KW-1185">Reference proteome</keyword>
<evidence type="ECO:0000256" key="1">
    <source>
        <dbReference type="SAM" id="MobiDB-lite"/>
    </source>
</evidence>
<dbReference type="PANTHER" id="PTHR10257">
    <property type="entry name" value="SERINE/THREONINE PROTEIN PHOSPHATASE 2A PP2A REGULATORY SUBUNIT B"/>
    <property type="match status" value="1"/>
</dbReference>
<dbReference type="InterPro" id="IPR016024">
    <property type="entry name" value="ARM-type_fold"/>
</dbReference>
<dbReference type="Proteomes" id="UP000011081">
    <property type="component" value="Unassembled WGS sequence"/>
</dbReference>
<dbReference type="InterPro" id="IPR002554">
    <property type="entry name" value="PP2A_B56"/>
</dbReference>
<accession>L2GVA2</accession>
<evidence type="ECO:0008006" key="4">
    <source>
        <dbReference type="Google" id="ProtNLM"/>
    </source>
</evidence>
<gene>
    <name evidence="2" type="ORF">VCUG_00919</name>
</gene>
<proteinExistence type="predicted"/>
<dbReference type="OrthoDB" id="2195607at2759"/>
<dbReference type="RefSeq" id="XP_008073940.1">
    <property type="nucleotide sequence ID" value="XM_008075749.1"/>
</dbReference>
<organism evidence="2 3">
    <name type="scientific">Vavraia culicis (isolate floridensis)</name>
    <name type="common">Microsporidian parasite</name>
    <dbReference type="NCBI Taxonomy" id="948595"/>
    <lineage>
        <taxon>Eukaryota</taxon>
        <taxon>Fungi</taxon>
        <taxon>Fungi incertae sedis</taxon>
        <taxon>Microsporidia</taxon>
        <taxon>Pleistophoridae</taxon>
        <taxon>Vavraia</taxon>
    </lineage>
</organism>
<dbReference type="GO" id="GO:0000159">
    <property type="term" value="C:protein phosphatase type 2A complex"/>
    <property type="evidence" value="ECO:0007669"/>
    <property type="project" value="InterPro"/>
</dbReference>
<dbReference type="InterPro" id="IPR011989">
    <property type="entry name" value="ARM-like"/>
</dbReference>
<dbReference type="PANTHER" id="PTHR10257:SF3">
    <property type="entry name" value="SERINE_THREONINE-PROTEIN PHOSPHATASE 2A 56 KDA REGULATORY SUBUNIT GAMMA ISOFORM"/>
    <property type="match status" value="1"/>
</dbReference>
<dbReference type="AlphaFoldDB" id="L2GVA2"/>
<feature type="compositionally biased region" description="Basic residues" evidence="1">
    <location>
        <begin position="1"/>
        <end position="12"/>
    </location>
</feature>
<dbReference type="GO" id="GO:0007165">
    <property type="term" value="P:signal transduction"/>
    <property type="evidence" value="ECO:0007669"/>
    <property type="project" value="InterPro"/>
</dbReference>
<dbReference type="Gene3D" id="1.25.10.10">
    <property type="entry name" value="Leucine-rich Repeat Variant"/>
    <property type="match status" value="1"/>
</dbReference>
<dbReference type="SUPFAM" id="SSF48371">
    <property type="entry name" value="ARM repeat"/>
    <property type="match status" value="1"/>
</dbReference>
<evidence type="ECO:0000313" key="2">
    <source>
        <dbReference type="EMBL" id="ELA47596.1"/>
    </source>
</evidence>
<dbReference type="STRING" id="948595.L2GVA2"/>
<dbReference type="GO" id="GO:0019888">
    <property type="term" value="F:protein phosphatase regulator activity"/>
    <property type="evidence" value="ECO:0007669"/>
    <property type="project" value="InterPro"/>
</dbReference>
<evidence type="ECO:0000313" key="3">
    <source>
        <dbReference type="Proteomes" id="UP000011081"/>
    </source>
</evidence>
<dbReference type="Pfam" id="PF01603">
    <property type="entry name" value="B56"/>
    <property type="match status" value="1"/>
</dbReference>
<name>L2GVA2_VAVCU</name>
<feature type="compositionally biased region" description="Basic and acidic residues" evidence="1">
    <location>
        <begin position="18"/>
        <end position="30"/>
    </location>
</feature>
<feature type="region of interest" description="Disordered" evidence="1">
    <location>
        <begin position="1"/>
        <end position="53"/>
    </location>
</feature>
<dbReference type="InParanoid" id="L2GVA2"/>
<dbReference type="HOGENOM" id="CLU_596093_0_0_1"/>
<dbReference type="EMBL" id="GL877415">
    <property type="protein sequence ID" value="ELA47596.1"/>
    <property type="molecule type" value="Genomic_DNA"/>
</dbReference>
<dbReference type="VEuPathDB" id="MicrosporidiaDB:VCUG_00919"/>
<dbReference type="FunCoup" id="L2GVA2">
    <property type="interactions" value="113"/>
</dbReference>
<sequence length="458" mass="54326">MSCKRLERKKTRGNSGATKHETKTKQELRRKQGRKVFGADRSGRTGVGTKKTVRDEDMPSNCTFVYLKSLETMLFQDSTVLEDEKSIVYRLKEVFLYSGEERKRTIEMKPFTGEHEHNQYSQQSLFEYAIDIFKKYLSSPKCSITVLKSAFEEREIENFFAKIRTVTVKARVMIVRCVQILLLKAVEYRHLLKNCIYNELVYYIENGRNLKCIDVLLDICSFYVLKDIYHDLHELKHFLINYVLPLFTNSNAFCYRDDVLLLFTSICYCSDGFMDMVFVHFSKIFFEANTPTRTLIMEVTLRVLNEKCRDMYPYIPMICDFLNFALKEQNSALISITKLLFSLPVLFLSFRRNISHILPLIFKNLYKTSKTYWNVEERGVLYEIINSIMVIDKDLFDRCLMNYNKEKYGAYFDRKIKEDVIDTDFVGWSGRALDDSVNERRKSVYDIEYEELKRFRRM</sequence>
<reference evidence="3" key="1">
    <citation type="submission" date="2011-03" db="EMBL/GenBank/DDBJ databases">
        <title>The genome sequence of Vavraia culicis strain floridensis.</title>
        <authorList>
            <consortium name="The Broad Institute Genome Sequencing Platform"/>
            <person name="Cuomo C."/>
            <person name="Becnel J."/>
            <person name="Sanscrainte N."/>
            <person name="Young S.K."/>
            <person name="Zeng Q."/>
            <person name="Gargeya S."/>
            <person name="Fitzgerald M."/>
            <person name="Haas B."/>
            <person name="Abouelleil A."/>
            <person name="Alvarado L."/>
            <person name="Arachchi H.M."/>
            <person name="Berlin A."/>
            <person name="Chapman S.B."/>
            <person name="Gearin G."/>
            <person name="Goldberg J."/>
            <person name="Griggs A."/>
            <person name="Gujja S."/>
            <person name="Hansen M."/>
            <person name="Heiman D."/>
            <person name="Howarth C."/>
            <person name="Larimer J."/>
            <person name="Lui A."/>
            <person name="MacDonald P.J.P."/>
            <person name="McCowen C."/>
            <person name="Montmayeur A."/>
            <person name="Murphy C."/>
            <person name="Neiman D."/>
            <person name="Pearson M."/>
            <person name="Priest M."/>
            <person name="Roberts A."/>
            <person name="Saif S."/>
            <person name="Shea T."/>
            <person name="Sisk P."/>
            <person name="Stolte C."/>
            <person name="Sykes S."/>
            <person name="Wortman J."/>
            <person name="Nusbaum C."/>
            <person name="Birren B."/>
        </authorList>
    </citation>
    <scope>NUCLEOTIDE SEQUENCE [LARGE SCALE GENOMIC DNA]</scope>
    <source>
        <strain evidence="3">floridensis</strain>
    </source>
</reference>
<protein>
    <recommendedName>
        <fullName evidence="4">CCAAT-binding factor domain-containing protein</fullName>
    </recommendedName>
</protein>
<dbReference type="OMA" id="XVMFLGE"/>